<evidence type="ECO:0000256" key="2">
    <source>
        <dbReference type="ARBA" id="ARBA00022801"/>
    </source>
</evidence>
<keyword evidence="1" id="KW-0479">Metal-binding</keyword>
<dbReference type="SUPFAM" id="SSF88713">
    <property type="entry name" value="Glycoside hydrolase/deacetylase"/>
    <property type="match status" value="1"/>
</dbReference>
<evidence type="ECO:0000313" key="6">
    <source>
        <dbReference type="Proteomes" id="UP000054858"/>
    </source>
</evidence>
<dbReference type="RefSeq" id="WP_238552816.1">
    <property type="nucleotide sequence ID" value="NZ_LCUA01000004.1"/>
</dbReference>
<name>A0A0W0X0A4_9GAMM</name>
<feature type="domain" description="NodB homology" evidence="4">
    <location>
        <begin position="24"/>
        <end position="240"/>
    </location>
</feature>
<dbReference type="PATRIC" id="fig|29423.5.peg.1766"/>
<dbReference type="Pfam" id="PF01522">
    <property type="entry name" value="Polysacc_deac_1"/>
    <property type="match status" value="1"/>
</dbReference>
<feature type="signal peptide" evidence="3">
    <location>
        <begin position="1"/>
        <end position="21"/>
    </location>
</feature>
<dbReference type="EMBL" id="LNYP01000029">
    <property type="protein sequence ID" value="KTD38011.1"/>
    <property type="molecule type" value="Genomic_DNA"/>
</dbReference>
<proteinExistence type="predicted"/>
<dbReference type="Gene3D" id="3.20.20.370">
    <property type="entry name" value="Glycoside hydrolase/deacetylase"/>
    <property type="match status" value="1"/>
</dbReference>
<dbReference type="InterPro" id="IPR011330">
    <property type="entry name" value="Glyco_hydro/deAcase_b/a-brl"/>
</dbReference>
<feature type="chain" id="PRO_5006916006" evidence="3">
    <location>
        <begin position="22"/>
        <end position="274"/>
    </location>
</feature>
<reference evidence="5 6" key="1">
    <citation type="submission" date="2015-11" db="EMBL/GenBank/DDBJ databases">
        <title>Genomic analysis of 38 Legionella species identifies large and diverse effector repertoires.</title>
        <authorList>
            <person name="Burstein D."/>
            <person name="Amaro F."/>
            <person name="Zusman T."/>
            <person name="Lifshitz Z."/>
            <person name="Cohen O."/>
            <person name="Gilbert J.A."/>
            <person name="Pupko T."/>
            <person name="Shuman H.A."/>
            <person name="Segal G."/>
        </authorList>
    </citation>
    <scope>NUCLEOTIDE SEQUENCE [LARGE SCALE GENOMIC DNA]</scope>
    <source>
        <strain evidence="5 6">Oak Ridge-10</strain>
    </source>
</reference>
<dbReference type="GO" id="GO:0016810">
    <property type="term" value="F:hydrolase activity, acting on carbon-nitrogen (but not peptide) bonds"/>
    <property type="evidence" value="ECO:0007669"/>
    <property type="project" value="InterPro"/>
</dbReference>
<dbReference type="PROSITE" id="PS51677">
    <property type="entry name" value="NODB"/>
    <property type="match status" value="1"/>
</dbReference>
<accession>A0A0W0X0A4</accession>
<comment type="caution">
    <text evidence="5">The sequence shown here is derived from an EMBL/GenBank/DDBJ whole genome shotgun (WGS) entry which is preliminary data.</text>
</comment>
<evidence type="ECO:0000256" key="3">
    <source>
        <dbReference type="SAM" id="SignalP"/>
    </source>
</evidence>
<dbReference type="InterPro" id="IPR050248">
    <property type="entry name" value="Polysacc_deacetylase_ArnD"/>
</dbReference>
<dbReference type="PANTHER" id="PTHR10587:SF133">
    <property type="entry name" value="CHITIN DEACETYLASE 1-RELATED"/>
    <property type="match status" value="1"/>
</dbReference>
<evidence type="ECO:0000259" key="4">
    <source>
        <dbReference type="PROSITE" id="PS51677"/>
    </source>
</evidence>
<evidence type="ECO:0000256" key="1">
    <source>
        <dbReference type="ARBA" id="ARBA00022723"/>
    </source>
</evidence>
<dbReference type="GO" id="GO:0005975">
    <property type="term" value="P:carbohydrate metabolic process"/>
    <property type="evidence" value="ECO:0007669"/>
    <property type="project" value="InterPro"/>
</dbReference>
<dbReference type="GO" id="GO:0046872">
    <property type="term" value="F:metal ion binding"/>
    <property type="evidence" value="ECO:0007669"/>
    <property type="project" value="UniProtKB-KW"/>
</dbReference>
<keyword evidence="2" id="KW-0378">Hydrolase</keyword>
<dbReference type="GO" id="GO:0016020">
    <property type="term" value="C:membrane"/>
    <property type="evidence" value="ECO:0007669"/>
    <property type="project" value="TreeGrafter"/>
</dbReference>
<organism evidence="5 6">
    <name type="scientific">Legionella oakridgensis</name>
    <dbReference type="NCBI Taxonomy" id="29423"/>
    <lineage>
        <taxon>Bacteria</taxon>
        <taxon>Pseudomonadati</taxon>
        <taxon>Pseudomonadota</taxon>
        <taxon>Gammaproteobacteria</taxon>
        <taxon>Legionellales</taxon>
        <taxon>Legionellaceae</taxon>
        <taxon>Legionella</taxon>
    </lineage>
</organism>
<sequence>MSRLYLLPVIFFLFLTNVSVAQNRQVAITIDDLPFVGESKNFHLNMIIESFKDNEVPATGFIIANNVKPENWPVLRKFRDAGLGLGNHTSSHINLKKVDADTYIQDVDEADKILEPILSEPKYFRYPYLEMGNNNKKNKVLHYLSSKNYQIAPVTIDSKDFIFNQLLLAVPENSRRAFMTVLKPAYLDFLWQQTLMAEERSRTSRKTEQSQILLIHANLLNAYALPDILTMYRQHGYRFVSLDEALKSRTEHSSGFPLAAHKADTKIESFMEWD</sequence>
<gene>
    <name evidence="5" type="ORF">Loak_1687</name>
</gene>
<dbReference type="InterPro" id="IPR002509">
    <property type="entry name" value="NODB_dom"/>
</dbReference>
<keyword evidence="3" id="KW-0732">Signal</keyword>
<protein>
    <submittedName>
        <fullName evidence="5">Polysaccharide deacetylase</fullName>
    </submittedName>
</protein>
<evidence type="ECO:0000313" key="5">
    <source>
        <dbReference type="EMBL" id="KTD38011.1"/>
    </source>
</evidence>
<dbReference type="Proteomes" id="UP000054858">
    <property type="component" value="Unassembled WGS sequence"/>
</dbReference>
<dbReference type="AlphaFoldDB" id="A0A0W0X0A4"/>
<dbReference type="PANTHER" id="PTHR10587">
    <property type="entry name" value="GLYCOSYL TRANSFERASE-RELATED"/>
    <property type="match status" value="1"/>
</dbReference>